<dbReference type="Proteomes" id="UP000276133">
    <property type="component" value="Unassembled WGS sequence"/>
</dbReference>
<accession>A0A3M7RQJ8</accession>
<gene>
    <name evidence="1" type="ORF">BpHYR1_045833</name>
</gene>
<evidence type="ECO:0000313" key="2">
    <source>
        <dbReference type="Proteomes" id="UP000276133"/>
    </source>
</evidence>
<proteinExistence type="predicted"/>
<name>A0A3M7RQJ8_BRAPC</name>
<organism evidence="1 2">
    <name type="scientific">Brachionus plicatilis</name>
    <name type="common">Marine rotifer</name>
    <name type="synonym">Brachionus muelleri</name>
    <dbReference type="NCBI Taxonomy" id="10195"/>
    <lineage>
        <taxon>Eukaryota</taxon>
        <taxon>Metazoa</taxon>
        <taxon>Spiralia</taxon>
        <taxon>Gnathifera</taxon>
        <taxon>Rotifera</taxon>
        <taxon>Eurotatoria</taxon>
        <taxon>Monogononta</taxon>
        <taxon>Pseudotrocha</taxon>
        <taxon>Ploima</taxon>
        <taxon>Brachionidae</taxon>
        <taxon>Brachionus</taxon>
    </lineage>
</organism>
<keyword evidence="2" id="KW-1185">Reference proteome</keyword>
<reference evidence="1 2" key="1">
    <citation type="journal article" date="2018" name="Sci. Rep.">
        <title>Genomic signatures of local adaptation to the degree of environmental predictability in rotifers.</title>
        <authorList>
            <person name="Franch-Gras L."/>
            <person name="Hahn C."/>
            <person name="Garcia-Roger E.M."/>
            <person name="Carmona M.J."/>
            <person name="Serra M."/>
            <person name="Gomez A."/>
        </authorList>
    </citation>
    <scope>NUCLEOTIDE SEQUENCE [LARGE SCALE GENOMIC DNA]</scope>
    <source>
        <strain evidence="1">HYR1</strain>
    </source>
</reference>
<protein>
    <submittedName>
        <fullName evidence="1">Uncharacterized protein</fullName>
    </submittedName>
</protein>
<sequence length="63" mass="7390">MTDYSKINRTKELQSFLYSYRRYIGGDPRARPNGSRPSFGPALKRKIDINLDDQIKLEKKIKT</sequence>
<dbReference type="AlphaFoldDB" id="A0A3M7RQJ8"/>
<dbReference type="EMBL" id="REGN01002848">
    <property type="protein sequence ID" value="RNA25853.1"/>
    <property type="molecule type" value="Genomic_DNA"/>
</dbReference>
<comment type="caution">
    <text evidence="1">The sequence shown here is derived from an EMBL/GenBank/DDBJ whole genome shotgun (WGS) entry which is preliminary data.</text>
</comment>
<evidence type="ECO:0000313" key="1">
    <source>
        <dbReference type="EMBL" id="RNA25853.1"/>
    </source>
</evidence>